<sequence length="243" mass="27222">MRVPNALDPSSYTTPSEQMHRLMFLGSKVVKKPQGCSTDYQWIPTDFEVGEGGEAGSDRGNVAVRILSYINNLHPEQHADLYESIGSIFGRFVPLFEPIVKFAEIILSPDKPKYSGGAWHIEGYSITEDIGSGIYCFDCENMKSLRLCFRAEVEEPPYQQNDDDGVAEIYGLLAITFLVQELGSVESSTSRCIVFPNEFQHQVQPFELEDPSRPGTRKILAFFLVDPDSSIPSTSVIPPQQRY</sequence>
<name>A0A9W7CSL8_9STRA</name>
<comment type="caution">
    <text evidence="2">The sequence shown here is derived from an EMBL/GenBank/DDBJ whole genome shotgun (WGS) entry which is preliminary data.</text>
</comment>
<keyword evidence="3" id="KW-1185">Reference proteome</keyword>
<reference evidence="2" key="1">
    <citation type="submission" date="2023-04" db="EMBL/GenBank/DDBJ databases">
        <title>Phytophthora lilii NBRC 32176.</title>
        <authorList>
            <person name="Ichikawa N."/>
            <person name="Sato H."/>
            <person name="Tonouchi N."/>
        </authorList>
    </citation>
    <scope>NUCLEOTIDE SEQUENCE</scope>
    <source>
        <strain evidence="2">NBRC 32176</strain>
    </source>
</reference>
<dbReference type="InterPro" id="IPR049192">
    <property type="entry name" value="DUF4246_C"/>
</dbReference>
<proteinExistence type="predicted"/>
<accession>A0A9W7CSL8</accession>
<evidence type="ECO:0000313" key="2">
    <source>
        <dbReference type="EMBL" id="GMF38784.1"/>
    </source>
</evidence>
<feature type="domain" description="DUF4246" evidence="1">
    <location>
        <begin position="99"/>
        <end position="242"/>
    </location>
</feature>
<protein>
    <submittedName>
        <fullName evidence="2">Unnamed protein product</fullName>
    </submittedName>
</protein>
<dbReference type="Pfam" id="PF14033">
    <property type="entry name" value="DUF4246"/>
    <property type="match status" value="2"/>
</dbReference>
<dbReference type="InterPro" id="IPR025340">
    <property type="entry name" value="DUF4246"/>
</dbReference>
<evidence type="ECO:0000313" key="3">
    <source>
        <dbReference type="Proteomes" id="UP001165083"/>
    </source>
</evidence>
<organism evidence="2 3">
    <name type="scientific">Phytophthora lilii</name>
    <dbReference type="NCBI Taxonomy" id="2077276"/>
    <lineage>
        <taxon>Eukaryota</taxon>
        <taxon>Sar</taxon>
        <taxon>Stramenopiles</taxon>
        <taxon>Oomycota</taxon>
        <taxon>Peronosporomycetes</taxon>
        <taxon>Peronosporales</taxon>
        <taxon>Peronosporaceae</taxon>
        <taxon>Phytophthora</taxon>
    </lineage>
</organism>
<evidence type="ECO:0000259" key="1">
    <source>
        <dbReference type="Pfam" id="PF14033"/>
    </source>
</evidence>
<dbReference type="PANTHER" id="PTHR33119:SF1">
    <property type="entry name" value="FE2OG DIOXYGENASE DOMAIN-CONTAINING PROTEIN"/>
    <property type="match status" value="1"/>
</dbReference>
<dbReference type="Proteomes" id="UP001165083">
    <property type="component" value="Unassembled WGS sequence"/>
</dbReference>
<dbReference type="PANTHER" id="PTHR33119">
    <property type="entry name" value="IFI3P"/>
    <property type="match status" value="1"/>
</dbReference>
<dbReference type="OrthoDB" id="59491at2759"/>
<dbReference type="AlphaFoldDB" id="A0A9W7CSL8"/>
<gene>
    <name evidence="2" type="ORF">Plil01_001615600</name>
</gene>
<dbReference type="EMBL" id="BSXW01001729">
    <property type="protein sequence ID" value="GMF38784.1"/>
    <property type="molecule type" value="Genomic_DNA"/>
</dbReference>
<feature type="domain" description="DUF4246" evidence="1">
    <location>
        <begin position="29"/>
        <end position="97"/>
    </location>
</feature>